<dbReference type="EMBL" id="JBBBZM010000266">
    <property type="protein sequence ID" value="KAL0631321.1"/>
    <property type="molecule type" value="Genomic_DNA"/>
</dbReference>
<sequence>MFFTKTHLLAVLLITFVSASAFPEGCIYNGCICDRVAPGGYCGLCQLDDRSFWAVLECGSTPLGDLNDCNSWDFECLPDGGCCTYGTTKQCAEYYSGSSSPSELCAAYLTLPLSQSKAGLNRLNNRSV</sequence>
<accession>A0ABR3G685</accession>
<gene>
    <name evidence="2" type="ORF">Q9L58_009811</name>
</gene>
<proteinExistence type="predicted"/>
<reference evidence="2 3" key="1">
    <citation type="submission" date="2024-02" db="EMBL/GenBank/DDBJ databases">
        <title>Discinaceae phylogenomics.</title>
        <authorList>
            <person name="Dirks A.C."/>
            <person name="James T.Y."/>
        </authorList>
    </citation>
    <scope>NUCLEOTIDE SEQUENCE [LARGE SCALE GENOMIC DNA]</scope>
    <source>
        <strain evidence="2 3">ACD0624</strain>
    </source>
</reference>
<feature type="signal peptide" evidence="1">
    <location>
        <begin position="1"/>
        <end position="21"/>
    </location>
</feature>
<evidence type="ECO:0000313" key="3">
    <source>
        <dbReference type="Proteomes" id="UP001447188"/>
    </source>
</evidence>
<organism evidence="2 3">
    <name type="scientific">Discina gigas</name>
    <dbReference type="NCBI Taxonomy" id="1032678"/>
    <lineage>
        <taxon>Eukaryota</taxon>
        <taxon>Fungi</taxon>
        <taxon>Dikarya</taxon>
        <taxon>Ascomycota</taxon>
        <taxon>Pezizomycotina</taxon>
        <taxon>Pezizomycetes</taxon>
        <taxon>Pezizales</taxon>
        <taxon>Discinaceae</taxon>
        <taxon>Discina</taxon>
    </lineage>
</organism>
<keyword evidence="1" id="KW-0732">Signal</keyword>
<keyword evidence="3" id="KW-1185">Reference proteome</keyword>
<evidence type="ECO:0000313" key="2">
    <source>
        <dbReference type="EMBL" id="KAL0631321.1"/>
    </source>
</evidence>
<protein>
    <submittedName>
        <fullName evidence="2">Uncharacterized protein</fullName>
    </submittedName>
</protein>
<dbReference type="Proteomes" id="UP001447188">
    <property type="component" value="Unassembled WGS sequence"/>
</dbReference>
<feature type="chain" id="PRO_5045123184" evidence="1">
    <location>
        <begin position="22"/>
        <end position="128"/>
    </location>
</feature>
<name>A0ABR3G685_9PEZI</name>
<comment type="caution">
    <text evidence="2">The sequence shown here is derived from an EMBL/GenBank/DDBJ whole genome shotgun (WGS) entry which is preliminary data.</text>
</comment>
<evidence type="ECO:0000256" key="1">
    <source>
        <dbReference type="SAM" id="SignalP"/>
    </source>
</evidence>